<reference evidence="2 3" key="1">
    <citation type="submission" date="2023-08" db="EMBL/GenBank/DDBJ databases">
        <title>A Necator americanus chromosomal reference genome.</title>
        <authorList>
            <person name="Ilik V."/>
            <person name="Petrzelkova K.J."/>
            <person name="Pardy F."/>
            <person name="Fuh T."/>
            <person name="Niatou-Singa F.S."/>
            <person name="Gouil Q."/>
            <person name="Baker L."/>
            <person name="Ritchie M.E."/>
            <person name="Jex A.R."/>
            <person name="Gazzola D."/>
            <person name="Li H."/>
            <person name="Toshio Fujiwara R."/>
            <person name="Zhan B."/>
            <person name="Aroian R.V."/>
            <person name="Pafco B."/>
            <person name="Schwarz E.M."/>
        </authorList>
    </citation>
    <scope>NUCLEOTIDE SEQUENCE [LARGE SCALE GENOMIC DNA]</scope>
    <source>
        <strain evidence="2 3">Aroian</strain>
        <tissue evidence="2">Whole animal</tissue>
    </source>
</reference>
<proteinExistence type="predicted"/>
<dbReference type="Proteomes" id="UP001303046">
    <property type="component" value="Unassembled WGS sequence"/>
</dbReference>
<keyword evidence="3" id="KW-1185">Reference proteome</keyword>
<name>A0ABR1CUZ9_NECAM</name>
<feature type="coiled-coil region" evidence="1">
    <location>
        <begin position="173"/>
        <end position="231"/>
    </location>
</feature>
<protein>
    <submittedName>
        <fullName evidence="2">Uncharacterized protein</fullName>
    </submittedName>
</protein>
<organism evidence="2 3">
    <name type="scientific">Necator americanus</name>
    <name type="common">Human hookworm</name>
    <dbReference type="NCBI Taxonomy" id="51031"/>
    <lineage>
        <taxon>Eukaryota</taxon>
        <taxon>Metazoa</taxon>
        <taxon>Ecdysozoa</taxon>
        <taxon>Nematoda</taxon>
        <taxon>Chromadorea</taxon>
        <taxon>Rhabditida</taxon>
        <taxon>Rhabditina</taxon>
        <taxon>Rhabditomorpha</taxon>
        <taxon>Strongyloidea</taxon>
        <taxon>Ancylostomatidae</taxon>
        <taxon>Bunostominae</taxon>
        <taxon>Necator</taxon>
    </lineage>
</organism>
<dbReference type="EMBL" id="JAVFWL010000003">
    <property type="protein sequence ID" value="KAK6742159.1"/>
    <property type="molecule type" value="Genomic_DNA"/>
</dbReference>
<accession>A0ABR1CUZ9</accession>
<sequence length="299" mass="34124">MGGIPPVSAIYDLVFDHRKSISRQIREVTIGRYDMCCSFEDTGKHSTSHLTNLSTVRNQDSARHKRRTLAAKNGLPVNTASNLLLRDISAPGGGVAQSVRPLRQQHSPSSFQISLRYHCCFPAQLRLKYTAKFNKMFKNVRSEDGHVELDEIKATCERHADLCRQYAKCSMDLQMNDAQLEILSETAENLRQRHAQIRRNIDEKPHSPKELEALEAEVASVIRQVAVWTMELEEVNASRLQIEIRFLQLGSELKKSVTCVQLASIDFELIQLRHNERWRRFLADHVPSEKLLTLAKVPS</sequence>
<gene>
    <name evidence="2" type="primary">Necator_chrIII.g10569</name>
    <name evidence="2" type="ORF">RB195_009804</name>
</gene>
<evidence type="ECO:0000313" key="3">
    <source>
        <dbReference type="Proteomes" id="UP001303046"/>
    </source>
</evidence>
<keyword evidence="1" id="KW-0175">Coiled coil</keyword>
<evidence type="ECO:0000256" key="1">
    <source>
        <dbReference type="SAM" id="Coils"/>
    </source>
</evidence>
<comment type="caution">
    <text evidence="2">The sequence shown here is derived from an EMBL/GenBank/DDBJ whole genome shotgun (WGS) entry which is preliminary data.</text>
</comment>
<evidence type="ECO:0000313" key="2">
    <source>
        <dbReference type="EMBL" id="KAK6742159.1"/>
    </source>
</evidence>